<feature type="region of interest" description="Disordered" evidence="2">
    <location>
        <begin position="200"/>
        <end position="223"/>
    </location>
</feature>
<gene>
    <name evidence="3" type="ORF">DH2020_034121</name>
</gene>
<comment type="caution">
    <text evidence="3">The sequence shown here is derived from an EMBL/GenBank/DDBJ whole genome shotgun (WGS) entry which is preliminary data.</text>
</comment>
<dbReference type="Proteomes" id="UP001318860">
    <property type="component" value="Unassembled WGS sequence"/>
</dbReference>
<keyword evidence="1" id="KW-0175">Coiled coil</keyword>
<sequence>MKTRTGEDSLELYQACILPRDQFALGALPDTRLEDIAAHDLMRAANIVHNLTLRGHHWRIRFMEAEAHATRLEKEKVAIEAKMRSEYETRLKTLESKLSELETRARDSEASLKLEREEVVRLAREGQESFSAGQEAGKREALNSPAFANRLIEARRKGAQDFKTSHVFDRLVVEKAAEFEVLGFYKCQSQLQKFGGFKPNFDPSKLDPELDGNGEKTSLEGVEEENLEDHEFGFLLQDPDLAVAKSFPRGRCWGRGRG</sequence>
<dbReference type="EMBL" id="JABTTQ020001281">
    <property type="protein sequence ID" value="KAK6132130.1"/>
    <property type="molecule type" value="Genomic_DNA"/>
</dbReference>
<proteinExistence type="predicted"/>
<feature type="compositionally biased region" description="Basic and acidic residues" evidence="2">
    <location>
        <begin position="204"/>
        <end position="218"/>
    </location>
</feature>
<organism evidence="3 4">
    <name type="scientific">Rehmannia glutinosa</name>
    <name type="common">Chinese foxglove</name>
    <dbReference type="NCBI Taxonomy" id="99300"/>
    <lineage>
        <taxon>Eukaryota</taxon>
        <taxon>Viridiplantae</taxon>
        <taxon>Streptophyta</taxon>
        <taxon>Embryophyta</taxon>
        <taxon>Tracheophyta</taxon>
        <taxon>Spermatophyta</taxon>
        <taxon>Magnoliopsida</taxon>
        <taxon>eudicotyledons</taxon>
        <taxon>Gunneridae</taxon>
        <taxon>Pentapetalae</taxon>
        <taxon>asterids</taxon>
        <taxon>lamiids</taxon>
        <taxon>Lamiales</taxon>
        <taxon>Orobanchaceae</taxon>
        <taxon>Rehmannieae</taxon>
        <taxon>Rehmannia</taxon>
    </lineage>
</organism>
<evidence type="ECO:0000313" key="3">
    <source>
        <dbReference type="EMBL" id="KAK6132130.1"/>
    </source>
</evidence>
<name>A0ABR0VE76_REHGL</name>
<accession>A0ABR0VE76</accession>
<protein>
    <submittedName>
        <fullName evidence="3">Uncharacterized protein</fullName>
    </submittedName>
</protein>
<keyword evidence="4" id="KW-1185">Reference proteome</keyword>
<reference evidence="3 4" key="1">
    <citation type="journal article" date="2021" name="Comput. Struct. Biotechnol. J.">
        <title>De novo genome assembly of the potent medicinal plant Rehmannia glutinosa using nanopore technology.</title>
        <authorList>
            <person name="Ma L."/>
            <person name="Dong C."/>
            <person name="Song C."/>
            <person name="Wang X."/>
            <person name="Zheng X."/>
            <person name="Niu Y."/>
            <person name="Chen S."/>
            <person name="Feng W."/>
        </authorList>
    </citation>
    <scope>NUCLEOTIDE SEQUENCE [LARGE SCALE GENOMIC DNA]</scope>
    <source>
        <strain evidence="3">DH-2019</strain>
    </source>
</reference>
<feature type="coiled-coil region" evidence="1">
    <location>
        <begin position="62"/>
        <end position="118"/>
    </location>
</feature>
<evidence type="ECO:0000313" key="4">
    <source>
        <dbReference type="Proteomes" id="UP001318860"/>
    </source>
</evidence>
<evidence type="ECO:0000256" key="1">
    <source>
        <dbReference type="SAM" id="Coils"/>
    </source>
</evidence>
<evidence type="ECO:0000256" key="2">
    <source>
        <dbReference type="SAM" id="MobiDB-lite"/>
    </source>
</evidence>